<protein>
    <submittedName>
        <fullName evidence="4">Uncharacterized protein LOC115875668</fullName>
    </submittedName>
</protein>
<dbReference type="PANTHER" id="PTHR47027">
    <property type="entry name" value="REVERSE TRANSCRIPTASE DOMAIN-CONTAINING PROTEIN"/>
    <property type="match status" value="1"/>
</dbReference>
<dbReference type="GeneID" id="115875668"/>
<dbReference type="OrthoDB" id="10059987at2759"/>
<dbReference type="Proteomes" id="UP000504635">
    <property type="component" value="Unplaced"/>
</dbReference>
<dbReference type="RefSeq" id="XP_030747059.1">
    <property type="nucleotide sequence ID" value="XM_030891199.1"/>
</dbReference>
<dbReference type="InterPro" id="IPR000477">
    <property type="entry name" value="RT_dom"/>
</dbReference>
<evidence type="ECO:0000256" key="1">
    <source>
        <dbReference type="SAM" id="MobiDB-lite"/>
    </source>
</evidence>
<dbReference type="KEGG" id="soy:115875668"/>
<feature type="region of interest" description="Disordered" evidence="1">
    <location>
        <begin position="161"/>
        <end position="184"/>
    </location>
</feature>
<accession>A0A6J2X867</accession>
<proteinExistence type="predicted"/>
<dbReference type="AlphaFoldDB" id="A0A6J2X867"/>
<dbReference type="PROSITE" id="PS50878">
    <property type="entry name" value="RT_POL"/>
    <property type="match status" value="1"/>
</dbReference>
<organism evidence="3 4">
    <name type="scientific">Sitophilus oryzae</name>
    <name type="common">Rice weevil</name>
    <name type="synonym">Curculio oryzae</name>
    <dbReference type="NCBI Taxonomy" id="7048"/>
    <lineage>
        <taxon>Eukaryota</taxon>
        <taxon>Metazoa</taxon>
        <taxon>Ecdysozoa</taxon>
        <taxon>Arthropoda</taxon>
        <taxon>Hexapoda</taxon>
        <taxon>Insecta</taxon>
        <taxon>Pterygota</taxon>
        <taxon>Neoptera</taxon>
        <taxon>Endopterygota</taxon>
        <taxon>Coleoptera</taxon>
        <taxon>Polyphaga</taxon>
        <taxon>Cucujiformia</taxon>
        <taxon>Curculionidae</taxon>
        <taxon>Dryophthorinae</taxon>
        <taxon>Sitophilus</taxon>
    </lineage>
</organism>
<evidence type="ECO:0000313" key="3">
    <source>
        <dbReference type="Proteomes" id="UP000504635"/>
    </source>
</evidence>
<dbReference type="PANTHER" id="PTHR47027:SF8">
    <property type="entry name" value="RIBONUCLEASE H"/>
    <property type="match status" value="1"/>
</dbReference>
<dbReference type="GO" id="GO:0071897">
    <property type="term" value="P:DNA biosynthetic process"/>
    <property type="evidence" value="ECO:0007669"/>
    <property type="project" value="UniProtKB-ARBA"/>
</dbReference>
<gene>
    <name evidence="4" type="primary">LOC115875668</name>
</gene>
<reference evidence="4" key="1">
    <citation type="submission" date="2025-08" db="UniProtKB">
        <authorList>
            <consortium name="RefSeq"/>
        </authorList>
    </citation>
    <scope>IDENTIFICATION</scope>
    <source>
        <tissue evidence="4">Gonads</tissue>
    </source>
</reference>
<feature type="domain" description="Reverse transcriptase" evidence="2">
    <location>
        <begin position="1"/>
        <end position="95"/>
    </location>
</feature>
<dbReference type="InParanoid" id="A0A6J2X867"/>
<dbReference type="Pfam" id="PF00078">
    <property type="entry name" value="RVT_1"/>
    <property type="match status" value="1"/>
</dbReference>
<keyword evidence="3" id="KW-1185">Reference proteome</keyword>
<dbReference type="InterPro" id="IPR043502">
    <property type="entry name" value="DNA/RNA_pol_sf"/>
</dbReference>
<evidence type="ECO:0000259" key="2">
    <source>
        <dbReference type="PROSITE" id="PS50878"/>
    </source>
</evidence>
<name>A0A6J2X867_SITOR</name>
<sequence length="184" mass="20745">MVYKLDNWQGGVSVGGRKINNLIYADDTLIITASVEEMEFIMQRLQETSTEFGLKLNPNKTTVMIVDRQNNNQPHVGNIAGFKVVNKYLYLGSLIDNSGSCEGEIRRRIALARTAVTKLTKIWKDTAITKNTKLRLLNSLVFPIATNGAETWTLKKSDTRFHKSHPSRSLGEVSEQEKLASYIR</sequence>
<evidence type="ECO:0000313" key="4">
    <source>
        <dbReference type="RefSeq" id="XP_030747059.1"/>
    </source>
</evidence>
<dbReference type="SUPFAM" id="SSF56672">
    <property type="entry name" value="DNA/RNA polymerases"/>
    <property type="match status" value="1"/>
</dbReference>